<dbReference type="OrthoDB" id="5737150at2"/>
<name>A0A2N5X764_9GAMM</name>
<comment type="caution">
    <text evidence="1">The sequence shown here is derived from an EMBL/GenBank/DDBJ whole genome shotgun (WGS) entry which is preliminary data.</text>
</comment>
<dbReference type="Proteomes" id="UP000235005">
    <property type="component" value="Unassembled WGS sequence"/>
</dbReference>
<evidence type="ECO:0008006" key="3">
    <source>
        <dbReference type="Google" id="ProtNLM"/>
    </source>
</evidence>
<sequence>MNERICVLLTCASDRQWAIPQSCLGEILTLPAMEDIVPGEVNWRGVDIPVIDFGAGGSVPWRDPQSGTGLIAVILGVKGPGYDYWGVALRGRGLAMRDLQDCDCKDKPEAIQEHSLAAFELEGQTYQVPDLPALQCMAIDINTAASA</sequence>
<dbReference type="SUPFAM" id="SSF50341">
    <property type="entry name" value="CheW-like"/>
    <property type="match status" value="1"/>
</dbReference>
<proteinExistence type="predicted"/>
<keyword evidence="2" id="KW-1185">Reference proteome</keyword>
<dbReference type="EMBL" id="PKUS01000002">
    <property type="protein sequence ID" value="PLW70319.1"/>
    <property type="molecule type" value="Genomic_DNA"/>
</dbReference>
<protein>
    <recommendedName>
        <fullName evidence="3">CheW-like domain-containing protein</fullName>
    </recommendedName>
</protein>
<evidence type="ECO:0000313" key="1">
    <source>
        <dbReference type="EMBL" id="PLW70319.1"/>
    </source>
</evidence>
<organism evidence="1 2">
    <name type="scientific">Pseudohalioglobus lutimaris</name>
    <dbReference type="NCBI Taxonomy" id="1737061"/>
    <lineage>
        <taxon>Bacteria</taxon>
        <taxon>Pseudomonadati</taxon>
        <taxon>Pseudomonadota</taxon>
        <taxon>Gammaproteobacteria</taxon>
        <taxon>Cellvibrionales</taxon>
        <taxon>Halieaceae</taxon>
        <taxon>Pseudohalioglobus</taxon>
    </lineage>
</organism>
<reference evidence="1 2" key="1">
    <citation type="submission" date="2018-01" db="EMBL/GenBank/DDBJ databases">
        <title>The draft genome sequence of Halioglobus lutimaris HF004.</title>
        <authorList>
            <person name="Du Z.-J."/>
            <person name="Shi M.-J."/>
        </authorList>
    </citation>
    <scope>NUCLEOTIDE SEQUENCE [LARGE SCALE GENOMIC DNA]</scope>
    <source>
        <strain evidence="1 2">HF004</strain>
    </source>
</reference>
<dbReference type="GO" id="GO:0006935">
    <property type="term" value="P:chemotaxis"/>
    <property type="evidence" value="ECO:0007669"/>
    <property type="project" value="InterPro"/>
</dbReference>
<dbReference type="GO" id="GO:0007165">
    <property type="term" value="P:signal transduction"/>
    <property type="evidence" value="ECO:0007669"/>
    <property type="project" value="InterPro"/>
</dbReference>
<gene>
    <name evidence="1" type="ORF">C0039_03685</name>
</gene>
<accession>A0A2N5X764</accession>
<dbReference type="RefSeq" id="WP_101517272.1">
    <property type="nucleotide sequence ID" value="NZ_PKUS01000002.1"/>
</dbReference>
<evidence type="ECO:0000313" key="2">
    <source>
        <dbReference type="Proteomes" id="UP000235005"/>
    </source>
</evidence>
<dbReference type="InterPro" id="IPR036061">
    <property type="entry name" value="CheW-like_dom_sf"/>
</dbReference>
<dbReference type="AlphaFoldDB" id="A0A2N5X764"/>